<dbReference type="AlphaFoldDB" id="A0A9X1BAB2"/>
<protein>
    <recommendedName>
        <fullName evidence="4">DUF4390 domain-containing protein</fullName>
    </recommendedName>
</protein>
<name>A0A9X1BAB2_9GAMM</name>
<feature type="signal peptide" evidence="1">
    <location>
        <begin position="1"/>
        <end position="31"/>
    </location>
</feature>
<evidence type="ECO:0000313" key="3">
    <source>
        <dbReference type="Proteomes" id="UP001138802"/>
    </source>
</evidence>
<evidence type="ECO:0008006" key="4">
    <source>
        <dbReference type="Google" id="ProtNLM"/>
    </source>
</evidence>
<reference evidence="2 3" key="1">
    <citation type="journal article" date="2020" name="Microorganisms">
        <title>Osmotic Adaptation and Compatible Solute Biosynthesis of Phototrophic Bacteria as Revealed from Genome Analyses.</title>
        <authorList>
            <person name="Imhoff J.F."/>
            <person name="Rahn T."/>
            <person name="Kunzel S."/>
            <person name="Keller A."/>
            <person name="Neulinger S.C."/>
        </authorList>
    </citation>
    <scope>NUCLEOTIDE SEQUENCE [LARGE SCALE GENOMIC DNA]</scope>
    <source>
        <strain evidence="2 3">DSM 21303</strain>
    </source>
</reference>
<dbReference type="EMBL" id="NRSD01000017">
    <property type="protein sequence ID" value="MBK1645906.1"/>
    <property type="molecule type" value="Genomic_DNA"/>
</dbReference>
<evidence type="ECO:0000256" key="1">
    <source>
        <dbReference type="SAM" id="SignalP"/>
    </source>
</evidence>
<comment type="caution">
    <text evidence="2">The sequence shown here is derived from an EMBL/GenBank/DDBJ whole genome shotgun (WGS) entry which is preliminary data.</text>
</comment>
<organism evidence="2 3">
    <name type="scientific">Thiocapsa imhoffii</name>
    <dbReference type="NCBI Taxonomy" id="382777"/>
    <lineage>
        <taxon>Bacteria</taxon>
        <taxon>Pseudomonadati</taxon>
        <taxon>Pseudomonadota</taxon>
        <taxon>Gammaproteobacteria</taxon>
        <taxon>Chromatiales</taxon>
        <taxon>Chromatiaceae</taxon>
        <taxon>Thiocapsa</taxon>
    </lineage>
</organism>
<dbReference type="Proteomes" id="UP001138802">
    <property type="component" value="Unassembled WGS sequence"/>
</dbReference>
<gene>
    <name evidence="2" type="ORF">CKO25_14870</name>
</gene>
<keyword evidence="1" id="KW-0732">Signal</keyword>
<dbReference type="RefSeq" id="WP_200388720.1">
    <property type="nucleotide sequence ID" value="NZ_NRSD01000017.1"/>
</dbReference>
<proteinExistence type="predicted"/>
<keyword evidence="3" id="KW-1185">Reference proteome</keyword>
<accession>A0A9X1BAB2</accession>
<sequence length="195" mass="21957">MISARSLRCWQHLRLMLSAVVLLGLTTPALAQKGSIKVEEVDTRLVSGILVMNAALETNFGTEALEALENGVPLTILLHVQVRRAGAWLWEDSLLDLQLRYAIRYKPLSERYEVYRLPSSEGRSFVSRDAAIRALGEIKHLNLLSASSLDPDTDYELQLRASLDIEALPLPLRPIAYLKPSWKLTSGWTKWPLRP</sequence>
<dbReference type="Pfam" id="PF14334">
    <property type="entry name" value="DUF4390"/>
    <property type="match status" value="1"/>
</dbReference>
<evidence type="ECO:0000313" key="2">
    <source>
        <dbReference type="EMBL" id="MBK1645906.1"/>
    </source>
</evidence>
<feature type="chain" id="PRO_5040988960" description="DUF4390 domain-containing protein" evidence="1">
    <location>
        <begin position="32"/>
        <end position="195"/>
    </location>
</feature>
<dbReference type="InterPro" id="IPR025500">
    <property type="entry name" value="DUF4390"/>
</dbReference>